<feature type="transmembrane region" description="Helical" evidence="1">
    <location>
        <begin position="134"/>
        <end position="156"/>
    </location>
</feature>
<keyword evidence="1" id="KW-0812">Transmembrane</keyword>
<evidence type="ECO:0000313" key="2">
    <source>
        <dbReference type="EMBL" id="MBS3183464.1"/>
    </source>
</evidence>
<dbReference type="RefSeq" id="WP_211650606.1">
    <property type="nucleotide sequence ID" value="NZ_JAFEVO010000002.1"/>
</dbReference>
<gene>
    <name evidence="2" type="ORF">JSQ98_14855</name>
</gene>
<keyword evidence="3" id="KW-1185">Reference proteome</keyword>
<comment type="caution">
    <text evidence="2">The sequence shown here is derived from an EMBL/GenBank/DDBJ whole genome shotgun (WGS) entry which is preliminary data.</text>
</comment>
<feature type="transmembrane region" description="Helical" evidence="1">
    <location>
        <begin position="50"/>
        <end position="70"/>
    </location>
</feature>
<dbReference type="Pfam" id="PF20619">
    <property type="entry name" value="DUF6804"/>
    <property type="match status" value="1"/>
</dbReference>
<feature type="transmembrane region" description="Helical" evidence="1">
    <location>
        <begin position="102"/>
        <end position="122"/>
    </location>
</feature>
<keyword evidence="1" id="KW-0472">Membrane</keyword>
<sequence>MRNNDDLLDLLRNAKPNEPKSFLERRPALLPLIVVAVFALIAVLDLPYGYYQFFRVWVHAACVLIIVHAVRAQKPGWSIVGVIVSVTFFVGATASLPQTTWMVIDVIVAVVFIFSGCFIPEVRNTKTESGKPRWPWWGVTLLIAGLFAIPSIMGAFNSDANDTVYNDEYDYEDSCGFDPFTNDPTC</sequence>
<evidence type="ECO:0000313" key="3">
    <source>
        <dbReference type="Proteomes" id="UP000811492"/>
    </source>
</evidence>
<feature type="transmembrane region" description="Helical" evidence="1">
    <location>
        <begin position="28"/>
        <end position="44"/>
    </location>
</feature>
<dbReference type="InterPro" id="IPR046548">
    <property type="entry name" value="DUF6804"/>
</dbReference>
<protein>
    <submittedName>
        <fullName evidence="2">Uncharacterized protein</fullName>
    </submittedName>
</protein>
<organism evidence="2 3">
    <name type="scientific">Leucobacter manosquensis</name>
    <dbReference type="NCBI Taxonomy" id="2810611"/>
    <lineage>
        <taxon>Bacteria</taxon>
        <taxon>Bacillati</taxon>
        <taxon>Actinomycetota</taxon>
        <taxon>Actinomycetes</taxon>
        <taxon>Micrococcales</taxon>
        <taxon>Microbacteriaceae</taxon>
        <taxon>Leucobacter</taxon>
    </lineage>
</organism>
<keyword evidence="1" id="KW-1133">Transmembrane helix</keyword>
<dbReference type="EMBL" id="JAFEVO010000002">
    <property type="protein sequence ID" value="MBS3183464.1"/>
    <property type="molecule type" value="Genomic_DNA"/>
</dbReference>
<evidence type="ECO:0000256" key="1">
    <source>
        <dbReference type="SAM" id="Phobius"/>
    </source>
</evidence>
<accession>A0ABS5M8D6</accession>
<reference evidence="2 3" key="1">
    <citation type="submission" date="2021-02" db="EMBL/GenBank/DDBJ databases">
        <title>Draft genome and description of Leucobacter sp nov strain Marseille-Q4368.</title>
        <authorList>
            <person name="Boxberger M."/>
            <person name="La Scola B."/>
        </authorList>
    </citation>
    <scope>NUCLEOTIDE SEQUENCE [LARGE SCALE GENOMIC DNA]</scope>
    <source>
        <strain evidence="2 3">Marseille-Q4368</strain>
    </source>
</reference>
<dbReference type="Proteomes" id="UP000811492">
    <property type="component" value="Unassembled WGS sequence"/>
</dbReference>
<feature type="transmembrane region" description="Helical" evidence="1">
    <location>
        <begin position="77"/>
        <end position="96"/>
    </location>
</feature>
<name>A0ABS5M8D6_9MICO</name>
<proteinExistence type="predicted"/>